<dbReference type="InterPro" id="IPR000620">
    <property type="entry name" value="EamA_dom"/>
</dbReference>
<feature type="transmembrane region" description="Helical" evidence="9">
    <location>
        <begin position="291"/>
        <end position="316"/>
    </location>
</feature>
<feature type="transmembrane region" description="Helical" evidence="9">
    <location>
        <begin position="391"/>
        <end position="410"/>
    </location>
</feature>
<evidence type="ECO:0000259" key="10">
    <source>
        <dbReference type="Pfam" id="PF00892"/>
    </source>
</evidence>
<feature type="transmembrane region" description="Helical" evidence="9">
    <location>
        <begin position="365"/>
        <end position="385"/>
    </location>
</feature>
<comment type="caution">
    <text evidence="11">The sequence shown here is derived from an EMBL/GenBank/DDBJ whole genome shotgun (WGS) entry which is preliminary data.</text>
</comment>
<accession>A0ABR9UHR1</accession>
<evidence type="ECO:0000256" key="4">
    <source>
        <dbReference type="ARBA" id="ARBA00022692"/>
    </source>
</evidence>
<reference evidence="11 12" key="1">
    <citation type="submission" date="2020-10" db="EMBL/GenBank/DDBJ databases">
        <authorList>
            <person name="Castelo-Branco R."/>
            <person name="Eusebio N."/>
            <person name="Adriana R."/>
            <person name="Vieira A."/>
            <person name="Brugerolle De Fraissinette N."/>
            <person name="Rezende De Castro R."/>
            <person name="Schneider M.P."/>
            <person name="Vasconcelos V."/>
            <person name="Leao P.N."/>
        </authorList>
    </citation>
    <scope>NUCLEOTIDE SEQUENCE [LARGE SCALE GENOMIC DNA]</scope>
    <source>
        <strain evidence="11 12">LEGE 06226</strain>
    </source>
</reference>
<feature type="transmembrane region" description="Helical" evidence="9">
    <location>
        <begin position="484"/>
        <end position="505"/>
    </location>
</feature>
<evidence type="ECO:0000256" key="2">
    <source>
        <dbReference type="ARBA" id="ARBA00007362"/>
    </source>
</evidence>
<sequence length="572" mass="61936">MGTQDNQPPPLGSGETRTPTDEILNSVMQELEAFHRQMKEQMSQDIQRLQADKVRLIEDIDSLQTEYRRLQSQQFQTLSDRIPPNPAWLKQLTQIVARNVEQALIARINQIKAASDPPVLTTDPSGLVPLSDLGKDENFNNRQLEAVLETSLNHTFQALQQELSHYQSDLSRRLNNMQTLEQQAEALLEAIVARLQQQAEASTLPGDSSRREFSSGRPEALPPGKTTLTKTPETAPSGAKPSSPVQLGLFLALLSAVSLSLFNVCLKIILKGPQPREILGLFSLEGIISPGIGNSLLILLLRMIVVMGLMPIVATFLYPPVWQDLRRFLQSGDRRLMLTVIGSGFFLFLSQVAIYVAIGEIPTGIAITIFFIYPIVTVIASWGLFGDRPTLIRVIAMITILAGGILCLPARNPNIAMGNVQVGVIAAICAGVAFAGYVLLTQVAAGKLHPIPFSLVNFAAIFVFSAVSLMVLPDNLGISIEPGVWNGLIIGGVVLGVLTLSSYLLNNFAIRSAGASLASIIGTTGPALTALFAFWIIGESIKQQQIYGMALVILGVGAMSVERMIGTKRKAS</sequence>
<keyword evidence="4 9" id="KW-0812">Transmembrane</keyword>
<protein>
    <submittedName>
        <fullName evidence="11">EamA family transporter</fullName>
    </submittedName>
</protein>
<feature type="region of interest" description="Disordered" evidence="8">
    <location>
        <begin position="201"/>
        <end position="240"/>
    </location>
</feature>
<keyword evidence="5 9" id="KW-1133">Transmembrane helix</keyword>
<evidence type="ECO:0000256" key="9">
    <source>
        <dbReference type="SAM" id="Phobius"/>
    </source>
</evidence>
<evidence type="ECO:0000256" key="6">
    <source>
        <dbReference type="ARBA" id="ARBA00023136"/>
    </source>
</evidence>
<feature type="domain" description="EamA" evidence="10">
    <location>
        <begin position="422"/>
        <end position="559"/>
    </location>
</feature>
<comment type="subcellular location">
    <subcellularLocation>
        <location evidence="1">Cell membrane</location>
        <topology evidence="1">Multi-pass membrane protein</topology>
    </subcellularLocation>
</comment>
<feature type="compositionally biased region" description="Low complexity" evidence="8">
    <location>
        <begin position="222"/>
        <end position="236"/>
    </location>
</feature>
<name>A0ABR9UHR1_9CYAN</name>
<gene>
    <name evidence="11" type="ORF">IQ236_21015</name>
</gene>
<keyword evidence="7" id="KW-0175">Coiled coil</keyword>
<dbReference type="RefSeq" id="WP_193871095.1">
    <property type="nucleotide sequence ID" value="NZ_JADEWU010000065.1"/>
</dbReference>
<feature type="region of interest" description="Disordered" evidence="8">
    <location>
        <begin position="1"/>
        <end position="21"/>
    </location>
</feature>
<dbReference type="InterPro" id="IPR037185">
    <property type="entry name" value="EmrE-like"/>
</dbReference>
<feature type="coiled-coil region" evidence="7">
    <location>
        <begin position="170"/>
        <end position="197"/>
    </location>
</feature>
<feature type="transmembrane region" description="Helical" evidence="9">
    <location>
        <begin position="422"/>
        <end position="445"/>
    </location>
</feature>
<proteinExistence type="inferred from homology"/>
<feature type="transmembrane region" description="Helical" evidence="9">
    <location>
        <begin position="517"/>
        <end position="537"/>
    </location>
</feature>
<comment type="similarity">
    <text evidence="2">Belongs to the EamA transporter family.</text>
</comment>
<evidence type="ECO:0000313" key="12">
    <source>
        <dbReference type="Proteomes" id="UP000640725"/>
    </source>
</evidence>
<evidence type="ECO:0000256" key="3">
    <source>
        <dbReference type="ARBA" id="ARBA00022475"/>
    </source>
</evidence>
<organism evidence="11 12">
    <name type="scientific">Planktothrix mougeotii LEGE 06226</name>
    <dbReference type="NCBI Taxonomy" id="1828728"/>
    <lineage>
        <taxon>Bacteria</taxon>
        <taxon>Bacillati</taxon>
        <taxon>Cyanobacteriota</taxon>
        <taxon>Cyanophyceae</taxon>
        <taxon>Oscillatoriophycideae</taxon>
        <taxon>Oscillatoriales</taxon>
        <taxon>Microcoleaceae</taxon>
        <taxon>Planktothrix</taxon>
    </lineage>
</organism>
<dbReference type="PANTHER" id="PTHR42920">
    <property type="entry name" value="OS03G0707200 PROTEIN-RELATED"/>
    <property type="match status" value="1"/>
</dbReference>
<feature type="transmembrane region" description="Helical" evidence="9">
    <location>
        <begin position="451"/>
        <end position="472"/>
    </location>
</feature>
<dbReference type="InterPro" id="IPR051258">
    <property type="entry name" value="Diverse_Substrate_Transporter"/>
</dbReference>
<feature type="coiled-coil region" evidence="7">
    <location>
        <begin position="24"/>
        <end position="73"/>
    </location>
</feature>
<dbReference type="Proteomes" id="UP000640725">
    <property type="component" value="Unassembled WGS sequence"/>
</dbReference>
<dbReference type="Gene3D" id="1.10.3730.20">
    <property type="match status" value="1"/>
</dbReference>
<keyword evidence="6 9" id="KW-0472">Membrane</keyword>
<evidence type="ECO:0000313" key="11">
    <source>
        <dbReference type="EMBL" id="MBE9145676.1"/>
    </source>
</evidence>
<feature type="transmembrane region" description="Helical" evidence="9">
    <location>
        <begin position="247"/>
        <end position="270"/>
    </location>
</feature>
<dbReference type="SUPFAM" id="SSF103481">
    <property type="entry name" value="Multidrug resistance efflux transporter EmrE"/>
    <property type="match status" value="2"/>
</dbReference>
<feature type="transmembrane region" description="Helical" evidence="9">
    <location>
        <begin position="546"/>
        <end position="565"/>
    </location>
</feature>
<keyword evidence="12" id="KW-1185">Reference proteome</keyword>
<evidence type="ECO:0000256" key="7">
    <source>
        <dbReference type="SAM" id="Coils"/>
    </source>
</evidence>
<feature type="transmembrane region" description="Helical" evidence="9">
    <location>
        <begin position="336"/>
        <end position="358"/>
    </location>
</feature>
<dbReference type="Pfam" id="PF00892">
    <property type="entry name" value="EamA"/>
    <property type="match status" value="1"/>
</dbReference>
<evidence type="ECO:0000256" key="8">
    <source>
        <dbReference type="SAM" id="MobiDB-lite"/>
    </source>
</evidence>
<evidence type="ECO:0000256" key="1">
    <source>
        <dbReference type="ARBA" id="ARBA00004651"/>
    </source>
</evidence>
<dbReference type="EMBL" id="JADEWU010000065">
    <property type="protein sequence ID" value="MBE9145676.1"/>
    <property type="molecule type" value="Genomic_DNA"/>
</dbReference>
<keyword evidence="3" id="KW-1003">Cell membrane</keyword>
<dbReference type="PANTHER" id="PTHR42920:SF5">
    <property type="entry name" value="EAMA DOMAIN-CONTAINING PROTEIN"/>
    <property type="match status" value="1"/>
</dbReference>
<evidence type="ECO:0000256" key="5">
    <source>
        <dbReference type="ARBA" id="ARBA00022989"/>
    </source>
</evidence>